<dbReference type="PROSITE" id="PS51747">
    <property type="entry name" value="CYT_DCMP_DEAMINASES_2"/>
    <property type="match status" value="1"/>
</dbReference>
<dbReference type="Pfam" id="PF01872">
    <property type="entry name" value="RibD_C"/>
    <property type="match status" value="1"/>
</dbReference>
<keyword evidence="10" id="KW-0378">Hydrolase</keyword>
<comment type="similarity">
    <text evidence="4 10">In the N-terminal section; belongs to the cytidine and deoxycytidylate deaminase family.</text>
</comment>
<dbReference type="SUPFAM" id="SSF53927">
    <property type="entry name" value="Cytidine deaminase-like"/>
    <property type="match status" value="1"/>
</dbReference>
<sequence length="361" mass="36901">MRQALALGHRHLGRTWPNPSVGAVLVRPTANGPVVVGRGATQPGGRPHAEVVARAQAGAAARGATLYVTLEPCSHVGRTGPCADAMIEAGVARVVSAIEDPNPLVAGHGHARLAAAGVDVVVGVEAAAARQAHLGHFTRVREGRPAVTLKLARTLDGFAARVGGSRLMITEGAANARVHLMRAHADGILVGLGTVLADDPALNVRLPGMAESSPIRIVFDSQLNIPLAARLVATARDVPTWVVAAESAPAAREAMLVAAGVEVLRVAPAGAAGRLDPAAALRLLATRGLTRLLCEGGPALADALAEDDLIDEVVIVTGGVRLEVAGLAAVGPSLARALAGMRALPPLRAGPDRFAFYERQP</sequence>
<evidence type="ECO:0000256" key="11">
    <source>
        <dbReference type="PIRSR" id="PIRSR006769-1"/>
    </source>
</evidence>
<dbReference type="Gene3D" id="3.40.140.10">
    <property type="entry name" value="Cytidine Deaminase, domain 2"/>
    <property type="match status" value="1"/>
</dbReference>
<keyword evidence="7 10" id="KW-0521">NADP</keyword>
<dbReference type="PANTHER" id="PTHR38011:SF7">
    <property type="entry name" value="2,5-DIAMINO-6-RIBOSYLAMINO-4(3H)-PYRIMIDINONE 5'-PHOSPHATE REDUCTASE"/>
    <property type="match status" value="1"/>
</dbReference>
<evidence type="ECO:0000256" key="7">
    <source>
        <dbReference type="ARBA" id="ARBA00022857"/>
    </source>
</evidence>
<reference evidence="15" key="1">
    <citation type="journal article" date="2014" name="Int. J. Syst. Evol. Microbiol.">
        <title>Complete genome sequence of Corynebacterium casei LMG S-19264T (=DSM 44701T), isolated from a smear-ripened cheese.</title>
        <authorList>
            <consortium name="US DOE Joint Genome Institute (JGI-PGF)"/>
            <person name="Walter F."/>
            <person name="Albersmeier A."/>
            <person name="Kalinowski J."/>
            <person name="Ruckert C."/>
        </authorList>
    </citation>
    <scope>NUCLEOTIDE SEQUENCE</scope>
    <source>
        <strain evidence="15">CGMCC 1.12919</strain>
    </source>
</reference>
<dbReference type="NCBIfam" id="TIGR00326">
    <property type="entry name" value="eubact_ribD"/>
    <property type="match status" value="1"/>
</dbReference>
<dbReference type="GO" id="GO:0046872">
    <property type="term" value="F:metal ion binding"/>
    <property type="evidence" value="ECO:0007669"/>
    <property type="project" value="UniProtKB-KW"/>
</dbReference>
<evidence type="ECO:0000313" key="15">
    <source>
        <dbReference type="EMBL" id="GGC74040.1"/>
    </source>
</evidence>
<dbReference type="InterPro" id="IPR050765">
    <property type="entry name" value="Riboflavin_Biosynth_HTPR"/>
</dbReference>
<dbReference type="GO" id="GO:0008835">
    <property type="term" value="F:diaminohydroxyphosphoribosylaminopyrimidine deaminase activity"/>
    <property type="evidence" value="ECO:0007669"/>
    <property type="project" value="UniProtKB-EC"/>
</dbReference>
<evidence type="ECO:0000256" key="6">
    <source>
        <dbReference type="ARBA" id="ARBA00022619"/>
    </source>
</evidence>
<comment type="pathway">
    <text evidence="2 10">Cofactor biosynthesis; riboflavin biosynthesis; 5-amino-6-(D-ribitylamino)uracil from GTP: step 2/4.</text>
</comment>
<comment type="similarity">
    <text evidence="5 10">In the C-terminal section; belongs to the HTP reductase family.</text>
</comment>
<evidence type="ECO:0000256" key="8">
    <source>
        <dbReference type="ARBA" id="ARBA00023002"/>
    </source>
</evidence>
<name>A0A916UIK8_9HYPH</name>
<feature type="binding site" evidence="13">
    <location>
        <position position="82"/>
    </location>
    <ligand>
        <name>Zn(2+)</name>
        <dbReference type="ChEBI" id="CHEBI:29105"/>
        <note>catalytic</note>
    </ligand>
</feature>
<dbReference type="SUPFAM" id="SSF53597">
    <property type="entry name" value="Dihydrofolate reductase-like"/>
    <property type="match status" value="1"/>
</dbReference>
<feature type="binding site" evidence="12">
    <location>
        <position position="194"/>
    </location>
    <ligand>
        <name>NADP(+)</name>
        <dbReference type="ChEBI" id="CHEBI:58349"/>
    </ligand>
</feature>
<feature type="binding site" evidence="12">
    <location>
        <position position="205"/>
    </location>
    <ligand>
        <name>substrate</name>
    </ligand>
</feature>
<comment type="function">
    <text evidence="1 10">Converts 2,5-diamino-6-(ribosylamino)-4(3h)-pyrimidinone 5'-phosphate into 5-amino-6-(ribosylamino)-2,4(1h,3h)-pyrimidinedione 5'-phosphate.</text>
</comment>
<keyword evidence="10 13" id="KW-0479">Metal-binding</keyword>
<dbReference type="EC" id="1.1.1.193" evidence="10"/>
<comment type="catalytic activity">
    <reaction evidence="10">
        <text>2,5-diamino-6-hydroxy-4-(5-phosphoribosylamino)-pyrimidine + H2O + H(+) = 5-amino-6-(5-phospho-D-ribosylamino)uracil + NH4(+)</text>
        <dbReference type="Rhea" id="RHEA:21868"/>
        <dbReference type="ChEBI" id="CHEBI:15377"/>
        <dbReference type="ChEBI" id="CHEBI:15378"/>
        <dbReference type="ChEBI" id="CHEBI:28938"/>
        <dbReference type="ChEBI" id="CHEBI:58453"/>
        <dbReference type="ChEBI" id="CHEBI:58614"/>
        <dbReference type="EC" id="3.5.4.26"/>
    </reaction>
</comment>
<feature type="binding site" evidence="12">
    <location>
        <position position="152"/>
    </location>
    <ligand>
        <name>NADP(+)</name>
        <dbReference type="ChEBI" id="CHEBI:58349"/>
    </ligand>
</feature>
<feature type="active site" description="Proton donor" evidence="11">
    <location>
        <position position="50"/>
    </location>
</feature>
<keyword evidence="10 13" id="KW-0862">Zinc</keyword>
<feature type="domain" description="CMP/dCMP-type deaminase" evidence="14">
    <location>
        <begin position="1"/>
        <end position="120"/>
    </location>
</feature>
<accession>A0A916UIK8</accession>
<dbReference type="GO" id="GO:0009231">
    <property type="term" value="P:riboflavin biosynthetic process"/>
    <property type="evidence" value="ECO:0007669"/>
    <property type="project" value="UniProtKB-KW"/>
</dbReference>
<reference evidence="15" key="2">
    <citation type="submission" date="2020-09" db="EMBL/GenBank/DDBJ databases">
        <authorList>
            <person name="Sun Q."/>
            <person name="Zhou Y."/>
        </authorList>
    </citation>
    <scope>NUCLEOTIDE SEQUENCE</scope>
    <source>
        <strain evidence="15">CGMCC 1.12919</strain>
    </source>
</reference>
<dbReference type="PANTHER" id="PTHR38011">
    <property type="entry name" value="DIHYDROFOLATE REDUCTASE FAMILY PROTEIN (AFU_ORTHOLOGUE AFUA_8G06820)"/>
    <property type="match status" value="1"/>
</dbReference>
<feature type="binding site" evidence="12">
    <location>
        <position position="198"/>
    </location>
    <ligand>
        <name>NADP(+)</name>
        <dbReference type="ChEBI" id="CHEBI:58349"/>
    </ligand>
</feature>
<dbReference type="EMBL" id="BMGG01000006">
    <property type="protein sequence ID" value="GGC74040.1"/>
    <property type="molecule type" value="Genomic_DNA"/>
</dbReference>
<evidence type="ECO:0000256" key="13">
    <source>
        <dbReference type="PIRSR" id="PIRSR006769-3"/>
    </source>
</evidence>
<dbReference type="Pfam" id="PF00383">
    <property type="entry name" value="dCMP_cyt_deam_1"/>
    <property type="match status" value="1"/>
</dbReference>
<gene>
    <name evidence="15" type="primary">ribD</name>
    <name evidence="15" type="ORF">GCM10010994_35500</name>
</gene>
<feature type="binding site" evidence="13">
    <location>
        <position position="48"/>
    </location>
    <ligand>
        <name>Zn(2+)</name>
        <dbReference type="ChEBI" id="CHEBI:29105"/>
        <note>catalytic</note>
    </ligand>
</feature>
<comment type="catalytic activity">
    <reaction evidence="10">
        <text>5-amino-6-(5-phospho-D-ribitylamino)uracil + NADP(+) = 5-amino-6-(5-phospho-D-ribosylamino)uracil + NADPH + H(+)</text>
        <dbReference type="Rhea" id="RHEA:17845"/>
        <dbReference type="ChEBI" id="CHEBI:15378"/>
        <dbReference type="ChEBI" id="CHEBI:57783"/>
        <dbReference type="ChEBI" id="CHEBI:58349"/>
        <dbReference type="ChEBI" id="CHEBI:58421"/>
        <dbReference type="ChEBI" id="CHEBI:58453"/>
        <dbReference type="EC" id="1.1.1.193"/>
    </reaction>
</comment>
<dbReference type="InterPro" id="IPR002125">
    <property type="entry name" value="CMP_dCMP_dom"/>
</dbReference>
<evidence type="ECO:0000313" key="16">
    <source>
        <dbReference type="Proteomes" id="UP000637002"/>
    </source>
</evidence>
<keyword evidence="16" id="KW-1185">Reference proteome</keyword>
<comment type="pathway">
    <text evidence="3 10">Cofactor biosynthesis; riboflavin biosynthesis; 5-amino-6-(D-ribitylamino)uracil from GTP: step 3/4.</text>
</comment>
<feature type="binding site" evidence="12">
    <location>
        <position position="202"/>
    </location>
    <ligand>
        <name>substrate</name>
    </ligand>
</feature>
<dbReference type="AlphaFoldDB" id="A0A916UIK8"/>
<proteinExistence type="inferred from homology"/>
<protein>
    <recommendedName>
        <fullName evidence="10">Riboflavin biosynthesis protein RibD</fullName>
    </recommendedName>
    <domain>
        <recommendedName>
            <fullName evidence="10">Diaminohydroxyphosphoribosylaminopyrimidine deaminase</fullName>
            <shortName evidence="10">DRAP deaminase</shortName>
            <ecNumber evidence="10">3.5.4.26</ecNumber>
        </recommendedName>
        <alternativeName>
            <fullName evidence="10">Riboflavin-specific deaminase</fullName>
        </alternativeName>
    </domain>
    <domain>
        <recommendedName>
            <fullName evidence="10">5-amino-6-(5-phosphoribosylamino)uracil reductase</fullName>
            <ecNumber evidence="10">1.1.1.193</ecNumber>
        </recommendedName>
        <alternativeName>
            <fullName evidence="10">HTP reductase</fullName>
        </alternativeName>
    </domain>
</protein>
<evidence type="ECO:0000256" key="1">
    <source>
        <dbReference type="ARBA" id="ARBA00002151"/>
    </source>
</evidence>
<dbReference type="EC" id="3.5.4.26" evidence="10"/>
<dbReference type="CDD" id="cd01284">
    <property type="entry name" value="Riboflavin_deaminase-reductase"/>
    <property type="match status" value="1"/>
</dbReference>
<keyword evidence="6 10" id="KW-0686">Riboflavin biosynthesis</keyword>
<dbReference type="InterPro" id="IPR004794">
    <property type="entry name" value="Eubact_RibD"/>
</dbReference>
<evidence type="ECO:0000259" key="14">
    <source>
        <dbReference type="PROSITE" id="PS51747"/>
    </source>
</evidence>
<evidence type="ECO:0000256" key="2">
    <source>
        <dbReference type="ARBA" id="ARBA00004882"/>
    </source>
</evidence>
<evidence type="ECO:0000256" key="12">
    <source>
        <dbReference type="PIRSR" id="PIRSR006769-2"/>
    </source>
</evidence>
<evidence type="ECO:0000256" key="9">
    <source>
        <dbReference type="ARBA" id="ARBA00023268"/>
    </source>
</evidence>
<feature type="binding site" evidence="12">
    <location>
        <position position="221"/>
    </location>
    <ligand>
        <name>NADP(+)</name>
        <dbReference type="ChEBI" id="CHEBI:58349"/>
    </ligand>
</feature>
<organism evidence="15 16">
    <name type="scientific">Chelatococcus reniformis</name>
    <dbReference type="NCBI Taxonomy" id="1494448"/>
    <lineage>
        <taxon>Bacteria</taxon>
        <taxon>Pseudomonadati</taxon>
        <taxon>Pseudomonadota</taxon>
        <taxon>Alphaproteobacteria</taxon>
        <taxon>Hyphomicrobiales</taxon>
        <taxon>Chelatococcaceae</taxon>
        <taxon>Chelatococcus</taxon>
    </lineage>
</organism>
<dbReference type="Gene3D" id="3.40.430.10">
    <property type="entry name" value="Dihydrofolate Reductase, subunit A"/>
    <property type="match status" value="1"/>
</dbReference>
<evidence type="ECO:0000256" key="3">
    <source>
        <dbReference type="ARBA" id="ARBA00004910"/>
    </source>
</evidence>
<feature type="binding site" evidence="13">
    <location>
        <position position="73"/>
    </location>
    <ligand>
        <name>Zn(2+)</name>
        <dbReference type="ChEBI" id="CHEBI:29105"/>
        <note>catalytic</note>
    </ligand>
</feature>
<dbReference type="PIRSF" id="PIRSF006769">
    <property type="entry name" value="RibD"/>
    <property type="match status" value="1"/>
</dbReference>
<comment type="cofactor">
    <cofactor evidence="10 13">
        <name>Zn(2+)</name>
        <dbReference type="ChEBI" id="CHEBI:29105"/>
    </cofactor>
    <text evidence="10 13">Binds 1 zinc ion.</text>
</comment>
<dbReference type="Proteomes" id="UP000637002">
    <property type="component" value="Unassembled WGS sequence"/>
</dbReference>
<keyword evidence="8 10" id="KW-0560">Oxidoreductase</keyword>
<comment type="caution">
    <text evidence="15">The sequence shown here is derived from an EMBL/GenBank/DDBJ whole genome shotgun (WGS) entry which is preliminary data.</text>
</comment>
<keyword evidence="9" id="KW-0511">Multifunctional enzyme</keyword>
<dbReference type="GO" id="GO:0008703">
    <property type="term" value="F:5-amino-6-(5-phosphoribosylamino)uracil reductase activity"/>
    <property type="evidence" value="ECO:0007669"/>
    <property type="project" value="UniProtKB-EC"/>
</dbReference>
<evidence type="ECO:0000256" key="5">
    <source>
        <dbReference type="ARBA" id="ARBA00007417"/>
    </source>
</evidence>
<feature type="binding site" evidence="12">
    <location>
        <position position="182"/>
    </location>
    <ligand>
        <name>substrate</name>
    </ligand>
</feature>
<evidence type="ECO:0000256" key="4">
    <source>
        <dbReference type="ARBA" id="ARBA00005259"/>
    </source>
</evidence>
<evidence type="ECO:0000256" key="10">
    <source>
        <dbReference type="PIRNR" id="PIRNR006769"/>
    </source>
</evidence>
<dbReference type="InterPro" id="IPR024072">
    <property type="entry name" value="DHFR-like_dom_sf"/>
</dbReference>
<dbReference type="InterPro" id="IPR016193">
    <property type="entry name" value="Cytidine_deaminase-like"/>
</dbReference>
<dbReference type="InterPro" id="IPR002734">
    <property type="entry name" value="RibDG_C"/>
</dbReference>